<dbReference type="InterPro" id="IPR024975">
    <property type="entry name" value="NOV_C"/>
</dbReference>
<protein>
    <submittedName>
        <fullName evidence="2">DUF3883 domain-containing protein</fullName>
    </submittedName>
</protein>
<organism evidence="2 3">
    <name type="scientific">Bradyrhizobium symbiodeficiens</name>
    <dbReference type="NCBI Taxonomy" id="1404367"/>
    <lineage>
        <taxon>Bacteria</taxon>
        <taxon>Pseudomonadati</taxon>
        <taxon>Pseudomonadota</taxon>
        <taxon>Alphaproteobacteria</taxon>
        <taxon>Hyphomicrobiales</taxon>
        <taxon>Nitrobacteraceae</taxon>
        <taxon>Bradyrhizobium</taxon>
    </lineage>
</organism>
<name>A0A6G9A243_9BRAD</name>
<sequence length="279" mass="32182">MGSLPFARLFAMPAFEGLRLIRLYSVQHPMIAPDALVPIITKVEPNAFSCDFPAALQLHDAVPTSAPYQGVEFYRECLSSALLLELPEWAKLVTLGRGRFVKRLKAPEFRDIRSLFRQARLLDEPPEMTDIEWWDRLQASVRSDQDADKMRRARQAEQLSLEYEIRLLQKIGITKQPVWMSIEDNTAGYDVLSYRVGELGLLNRLIEVKSTIASPLRFFLTRNEWDQADQFGDAFVFHIWNLQVETPVLFERTVEQVRPHVPVDNEKGQWKTAMIPVNI</sequence>
<gene>
    <name evidence="2" type="ORF">HAV00_09955</name>
</gene>
<dbReference type="Pfam" id="PF13020">
    <property type="entry name" value="NOV_C"/>
    <property type="match status" value="1"/>
</dbReference>
<accession>A0A6G9A243</accession>
<feature type="domain" description="Protein NO VEIN C-terminal" evidence="1">
    <location>
        <begin position="156"/>
        <end position="244"/>
    </location>
</feature>
<dbReference type="RefSeq" id="WP_166467501.1">
    <property type="nucleotide sequence ID" value="NZ_CP050066.2"/>
</dbReference>
<reference evidence="2 3" key="1">
    <citation type="journal article" date="2020" name="Int. J. Syst. Evol. Microbiol.">
        <title>Description and complete genome sequences of Bradyrhizobium symbiodeficiens sp. nov., a non-symbiotic bacterium associated with legumes native to Canada.</title>
        <authorList>
            <person name="Bromfield E.S.P."/>
            <person name="Cloutier S."/>
            <person name="Nguyen H.D.T."/>
        </authorList>
    </citation>
    <scope>NUCLEOTIDE SEQUENCE [LARGE SCALE GENOMIC DNA]</scope>
    <source>
        <strain evidence="2 3">101S1MB</strain>
    </source>
</reference>
<dbReference type="EMBL" id="CP050066">
    <property type="protein sequence ID" value="QIP06547.1"/>
    <property type="molecule type" value="Genomic_DNA"/>
</dbReference>
<dbReference type="AlphaFoldDB" id="A0A6G9A243"/>
<evidence type="ECO:0000259" key="1">
    <source>
        <dbReference type="Pfam" id="PF13020"/>
    </source>
</evidence>
<proteinExistence type="predicted"/>
<dbReference type="Proteomes" id="UP000500895">
    <property type="component" value="Chromosome"/>
</dbReference>
<evidence type="ECO:0000313" key="2">
    <source>
        <dbReference type="EMBL" id="QIP06547.1"/>
    </source>
</evidence>
<evidence type="ECO:0000313" key="3">
    <source>
        <dbReference type="Proteomes" id="UP000500895"/>
    </source>
</evidence>